<organism evidence="2 3">
    <name type="scientific">Streptococcus gordonii</name>
    <dbReference type="NCBI Taxonomy" id="1302"/>
    <lineage>
        <taxon>Bacteria</taxon>
        <taxon>Bacillati</taxon>
        <taxon>Bacillota</taxon>
        <taxon>Bacilli</taxon>
        <taxon>Lactobacillales</taxon>
        <taxon>Streptococcaceae</taxon>
        <taxon>Streptococcus</taxon>
    </lineage>
</organism>
<dbReference type="InterPro" id="IPR000182">
    <property type="entry name" value="GNAT_dom"/>
</dbReference>
<dbReference type="Proteomes" id="UP000033658">
    <property type="component" value="Unassembled WGS sequence"/>
</dbReference>
<dbReference type="InterPro" id="IPR036086">
    <property type="entry name" value="ParB/Sulfiredoxin_sf"/>
</dbReference>
<sequence>MPIVNLAQPDVILINSNLRLRSYDGHYQVAFSWYQDPELVYFVDGKKESYSLEKIKKMYEVLSQRGELYFVEVKQDDSWLPIGDVTFSENDLPIVIGVETYRSIGIGREVIRALIERARSLSYRQLRVQDIYDFNLPSKKLFTSFGFYPYEETDLGHRYVLDLVLPLTDIQPSQFFLSEKKLEEIATWFDQEELKPLPVKRWKEEWFLTDGHSRAFTAYLRGWSEIPVYFDRDDINFKFYSNCIRLCKEKNIKSIADLKDRILSEEAYQTEWIDWCKRSFESMNDMDS</sequence>
<evidence type="ECO:0000259" key="1">
    <source>
        <dbReference type="Pfam" id="PF13302"/>
    </source>
</evidence>
<name>A0AAW3H5L8_STRGN</name>
<comment type="caution">
    <text evidence="2">The sequence shown here is derived from an EMBL/GenBank/DDBJ whole genome shotgun (WGS) entry which is preliminary data.</text>
</comment>
<dbReference type="EMBL" id="JYGL01000001">
    <property type="protein sequence ID" value="KJQ58480.1"/>
    <property type="molecule type" value="Genomic_DNA"/>
</dbReference>
<evidence type="ECO:0000313" key="3">
    <source>
        <dbReference type="Proteomes" id="UP000033658"/>
    </source>
</evidence>
<evidence type="ECO:0000313" key="2">
    <source>
        <dbReference type="EMBL" id="KJQ58480.1"/>
    </source>
</evidence>
<reference evidence="2 3" key="1">
    <citation type="submission" date="2015-02" db="EMBL/GenBank/DDBJ databases">
        <title>Evolution of amylase-binding proteins of oral streptococcal species.</title>
        <authorList>
            <person name="Haase E.M."/>
        </authorList>
    </citation>
    <scope>NUCLEOTIDE SEQUENCE [LARGE SCALE GENOMIC DNA]</scope>
    <source>
        <strain evidence="2 3">G9B</strain>
    </source>
</reference>
<dbReference type="AlphaFoldDB" id="A0AAW3H5L8"/>
<gene>
    <name evidence="2" type="ORF">TZ86_00320</name>
</gene>
<dbReference type="InterPro" id="IPR016181">
    <property type="entry name" value="Acyl_CoA_acyltransferase"/>
</dbReference>
<protein>
    <submittedName>
        <fullName evidence="2">Acetyltransferase (GNAT) family protein</fullName>
    </submittedName>
</protein>
<dbReference type="GO" id="GO:0016747">
    <property type="term" value="F:acyltransferase activity, transferring groups other than amino-acyl groups"/>
    <property type="evidence" value="ECO:0007669"/>
    <property type="project" value="InterPro"/>
</dbReference>
<dbReference type="SUPFAM" id="SSF110849">
    <property type="entry name" value="ParB/Sulfiredoxin"/>
    <property type="match status" value="1"/>
</dbReference>
<proteinExistence type="predicted"/>
<dbReference type="RefSeq" id="WP_045502536.1">
    <property type="nucleotide sequence ID" value="NZ_JYGL01000001.1"/>
</dbReference>
<dbReference type="Gene3D" id="3.40.630.30">
    <property type="match status" value="1"/>
</dbReference>
<dbReference type="SUPFAM" id="SSF55729">
    <property type="entry name" value="Acyl-CoA N-acyltransferases (Nat)"/>
    <property type="match status" value="1"/>
</dbReference>
<accession>A0AAW3H5L8</accession>
<feature type="domain" description="N-acetyltransferase" evidence="1">
    <location>
        <begin position="18"/>
        <end position="147"/>
    </location>
</feature>
<dbReference type="Pfam" id="PF13302">
    <property type="entry name" value="Acetyltransf_3"/>
    <property type="match status" value="1"/>
</dbReference>
<dbReference type="Gene3D" id="3.90.1530.10">
    <property type="entry name" value="Conserved hypothetical protein from pyrococcus furiosus pfu- 392566-001, ParB domain"/>
    <property type="match status" value="1"/>
</dbReference>